<evidence type="ECO:0000259" key="3">
    <source>
        <dbReference type="Pfam" id="PF00582"/>
    </source>
</evidence>
<evidence type="ECO:0000256" key="2">
    <source>
        <dbReference type="SAM" id="MobiDB-lite"/>
    </source>
</evidence>
<evidence type="ECO:0000313" key="4">
    <source>
        <dbReference type="EMBL" id="SDN04001.1"/>
    </source>
</evidence>
<accession>A0A1G9Y615</accession>
<reference evidence="4 5" key="1">
    <citation type="submission" date="2016-10" db="EMBL/GenBank/DDBJ databases">
        <authorList>
            <person name="de Groot N.N."/>
        </authorList>
    </citation>
    <scope>NUCLEOTIDE SEQUENCE [LARGE SCALE GENOMIC DNA]</scope>
    <source>
        <strain evidence="4 5">CGMCC 4.2022</strain>
    </source>
</reference>
<gene>
    <name evidence="4" type="ORF">SAMN05216259_102413</name>
</gene>
<dbReference type="PRINTS" id="PR01438">
    <property type="entry name" value="UNVRSLSTRESS"/>
</dbReference>
<dbReference type="SUPFAM" id="SSF52402">
    <property type="entry name" value="Adenine nucleotide alpha hydrolases-like"/>
    <property type="match status" value="1"/>
</dbReference>
<feature type="domain" description="UspA" evidence="3">
    <location>
        <begin position="26"/>
        <end position="163"/>
    </location>
</feature>
<dbReference type="PANTHER" id="PTHR46553:SF3">
    <property type="entry name" value="ADENINE NUCLEOTIDE ALPHA HYDROLASES-LIKE SUPERFAMILY PROTEIN"/>
    <property type="match status" value="1"/>
</dbReference>
<organism evidence="4 5">
    <name type="scientific">Actinacidiphila guanduensis</name>
    <dbReference type="NCBI Taxonomy" id="310781"/>
    <lineage>
        <taxon>Bacteria</taxon>
        <taxon>Bacillati</taxon>
        <taxon>Actinomycetota</taxon>
        <taxon>Actinomycetes</taxon>
        <taxon>Kitasatosporales</taxon>
        <taxon>Streptomycetaceae</taxon>
        <taxon>Actinacidiphila</taxon>
    </lineage>
</organism>
<proteinExistence type="inferred from homology"/>
<dbReference type="PANTHER" id="PTHR46553">
    <property type="entry name" value="ADENINE NUCLEOTIDE ALPHA HYDROLASES-LIKE SUPERFAMILY PROTEIN"/>
    <property type="match status" value="1"/>
</dbReference>
<name>A0A1G9Y615_9ACTN</name>
<evidence type="ECO:0000313" key="5">
    <source>
        <dbReference type="Proteomes" id="UP000199341"/>
    </source>
</evidence>
<dbReference type="Proteomes" id="UP000199341">
    <property type="component" value="Unassembled WGS sequence"/>
</dbReference>
<dbReference type="CDD" id="cd23659">
    <property type="entry name" value="USP_At3g01520-like"/>
    <property type="match status" value="1"/>
</dbReference>
<feature type="region of interest" description="Disordered" evidence="2">
    <location>
        <begin position="1"/>
        <end position="23"/>
    </location>
</feature>
<sequence length="170" mass="17302">MADAMADRLGEPASAPTSESAMEHGRIVVGVDGSEPSLHALRWADRQSGLTGAALEAVTAWEMPASFGWGGAVPGLPEGYDLGANAAEALADAVAQALPPDRADKVNQVTVMGNPAQVLLDRGEGAELIVVGVRGLGTFRATLLGSVSHTVTVHAPCPVVVVRGTSEQGD</sequence>
<dbReference type="AlphaFoldDB" id="A0A1G9Y615"/>
<dbReference type="InterPro" id="IPR014729">
    <property type="entry name" value="Rossmann-like_a/b/a_fold"/>
</dbReference>
<dbReference type="InterPro" id="IPR006015">
    <property type="entry name" value="Universal_stress_UspA"/>
</dbReference>
<feature type="compositionally biased region" description="Basic and acidic residues" evidence="2">
    <location>
        <begin position="1"/>
        <end position="10"/>
    </location>
</feature>
<dbReference type="Pfam" id="PF00582">
    <property type="entry name" value="Usp"/>
    <property type="match status" value="1"/>
</dbReference>
<evidence type="ECO:0000256" key="1">
    <source>
        <dbReference type="ARBA" id="ARBA00008791"/>
    </source>
</evidence>
<dbReference type="EMBL" id="FNIE01000002">
    <property type="protein sequence ID" value="SDN04001.1"/>
    <property type="molecule type" value="Genomic_DNA"/>
</dbReference>
<comment type="similarity">
    <text evidence="1">Belongs to the universal stress protein A family.</text>
</comment>
<dbReference type="STRING" id="310781.SAMN05216259_102413"/>
<dbReference type="InterPro" id="IPR006016">
    <property type="entry name" value="UspA"/>
</dbReference>
<protein>
    <submittedName>
        <fullName evidence="4">Nucleotide-binding universal stress protein, UspA family</fullName>
    </submittedName>
</protein>
<dbReference type="Gene3D" id="3.40.50.620">
    <property type="entry name" value="HUPs"/>
    <property type="match status" value="1"/>
</dbReference>
<keyword evidence="5" id="KW-1185">Reference proteome</keyword>